<dbReference type="RefSeq" id="WP_015903509.1">
    <property type="nucleotide sequence ID" value="NC_012108.1"/>
</dbReference>
<evidence type="ECO:0000313" key="1">
    <source>
        <dbReference type="EMBL" id="ACN14722.1"/>
    </source>
</evidence>
<dbReference type="OrthoDB" id="5421372at2"/>
<gene>
    <name evidence="1" type="ordered locus">HRM2_16130</name>
</gene>
<reference evidence="1 2" key="1">
    <citation type="journal article" date="2009" name="Environ. Microbiol.">
        <title>Genome sequence of Desulfobacterium autotrophicum HRM2, a marine sulfate reducer oxidizing organic carbon completely to carbon dioxide.</title>
        <authorList>
            <person name="Strittmatter A.W."/>
            <person name="Liesegang H."/>
            <person name="Rabus R."/>
            <person name="Decker I."/>
            <person name="Amann J."/>
            <person name="Andres S."/>
            <person name="Henne A."/>
            <person name="Fricke W.F."/>
            <person name="Martinez-Arias R."/>
            <person name="Bartels D."/>
            <person name="Goesmann A."/>
            <person name="Krause L."/>
            <person name="Puehler A."/>
            <person name="Klenk H.P."/>
            <person name="Richter M."/>
            <person name="Schuler M."/>
            <person name="Gloeckner F.O."/>
            <person name="Meyerdierks A."/>
            <person name="Gottschalk G."/>
            <person name="Amann R."/>
        </authorList>
    </citation>
    <scope>NUCLEOTIDE SEQUENCE [LARGE SCALE GENOMIC DNA]</scope>
    <source>
        <strain evidence="2">ATCC 43914 / DSM 3382 / HRM2</strain>
    </source>
</reference>
<dbReference type="EMBL" id="CP001087">
    <property type="protein sequence ID" value="ACN14722.1"/>
    <property type="molecule type" value="Genomic_DNA"/>
</dbReference>
<accession>C0QAD7</accession>
<dbReference type="HOGENOM" id="CLU_2245555_0_0_7"/>
<dbReference type="Proteomes" id="UP000000442">
    <property type="component" value="Chromosome"/>
</dbReference>
<organism evidence="1 2">
    <name type="scientific">Desulforapulum autotrophicum (strain ATCC 43914 / DSM 3382 / VKM B-1955 / HRM2)</name>
    <name type="common">Desulfobacterium autotrophicum</name>
    <dbReference type="NCBI Taxonomy" id="177437"/>
    <lineage>
        <taxon>Bacteria</taxon>
        <taxon>Pseudomonadati</taxon>
        <taxon>Thermodesulfobacteriota</taxon>
        <taxon>Desulfobacteria</taxon>
        <taxon>Desulfobacterales</taxon>
        <taxon>Desulfobacteraceae</taxon>
        <taxon>Desulforapulum</taxon>
    </lineage>
</organism>
<keyword evidence="2" id="KW-1185">Reference proteome</keyword>
<sequence>MDSIEEKFPRTVAAAIEILIDKLTATPREKVKFANMSKSALVAYNKTIENYIVTEFRLPGNEPLMKSCALLANLSRIDIHQASYILLHAMQIKLLETAFLKLMR</sequence>
<name>C0QAD7_DESAH</name>
<protein>
    <submittedName>
        <fullName evidence="1">Uncharacterized protein</fullName>
    </submittedName>
</protein>
<dbReference type="AlphaFoldDB" id="C0QAD7"/>
<dbReference type="STRING" id="177437.HRM2_16130"/>
<proteinExistence type="predicted"/>
<dbReference type="KEGG" id="dat:HRM2_16130"/>
<evidence type="ECO:0000313" key="2">
    <source>
        <dbReference type="Proteomes" id="UP000000442"/>
    </source>
</evidence>